<keyword evidence="2" id="KW-0677">Repeat</keyword>
<proteinExistence type="predicted"/>
<keyword evidence="1" id="KW-0479">Metal-binding</keyword>
<feature type="domain" description="C2H2-type" evidence="6">
    <location>
        <begin position="220"/>
        <end position="241"/>
    </location>
</feature>
<protein>
    <recommendedName>
        <fullName evidence="6">C2H2-type domain-containing protein</fullName>
    </recommendedName>
</protein>
<dbReference type="GO" id="GO:0008270">
    <property type="term" value="F:zinc ion binding"/>
    <property type="evidence" value="ECO:0007669"/>
    <property type="project" value="UniProtKB-KW"/>
</dbReference>
<feature type="compositionally biased region" description="Low complexity" evidence="5">
    <location>
        <begin position="155"/>
        <end position="164"/>
    </location>
</feature>
<dbReference type="PANTHER" id="PTHR24409">
    <property type="entry name" value="ZINC FINGER PROTEIN 142"/>
    <property type="match status" value="1"/>
</dbReference>
<feature type="compositionally biased region" description="Polar residues" evidence="5">
    <location>
        <begin position="297"/>
        <end position="313"/>
    </location>
</feature>
<dbReference type="SMART" id="SM00355">
    <property type="entry name" value="ZnF_C2H2"/>
    <property type="match status" value="2"/>
</dbReference>
<keyword evidence="8" id="KW-1185">Reference proteome</keyword>
<evidence type="ECO:0000313" key="8">
    <source>
        <dbReference type="Proteomes" id="UP001152759"/>
    </source>
</evidence>
<feature type="compositionally biased region" description="Low complexity" evidence="5">
    <location>
        <begin position="316"/>
        <end position="339"/>
    </location>
</feature>
<sequence>MANALNSSGRGKTTCFTCDTEILGVKISLSNSVTTHSNTSIPVKISELMGEDFLVILTGEDYICKRCNVLFNLMDRLQSELSIVQNALLGHISSKYNLPGMSNPSTMGEIQFSVNGVPYNEFAKLNNIESSQLKLQVNPPLTTKLQSPPKPKPKPNNSASNTTSKTTKMYKCGFCDFQSKELMTVKEHMRGHMNIDQKKAEKRLGSPIPPRPIKRKLFRCQVCSESYFDRKSCLSHIKATHTGENSLAQKTSVSLNNSSNNRVPGSFSAVAVNGNRVTTEKTSDLSQDTQVTQEAIPTAEIESQNTSQGTQEAIPTAETESQNTSQETQEATSTTEVASQDTSPEVENPIPELSSQSTAEQEAVVNSNDIQENGTSLEGVLRLEETGEKHTAKIVVDGESGLDIDAMLAALHSDGNNTDAVPVKIEPES</sequence>
<dbReference type="Gene3D" id="3.30.160.60">
    <property type="entry name" value="Classic Zinc Finger"/>
    <property type="match status" value="1"/>
</dbReference>
<evidence type="ECO:0000256" key="2">
    <source>
        <dbReference type="ARBA" id="ARBA00022737"/>
    </source>
</evidence>
<evidence type="ECO:0000256" key="1">
    <source>
        <dbReference type="ARBA" id="ARBA00022723"/>
    </source>
</evidence>
<name>A0A9P0G3W3_BEMTA</name>
<dbReference type="InterPro" id="IPR013087">
    <property type="entry name" value="Znf_C2H2_type"/>
</dbReference>
<dbReference type="AlphaFoldDB" id="A0A9P0G3W3"/>
<evidence type="ECO:0000256" key="5">
    <source>
        <dbReference type="SAM" id="MobiDB-lite"/>
    </source>
</evidence>
<feature type="region of interest" description="Disordered" evidence="5">
    <location>
        <begin position="136"/>
        <end position="164"/>
    </location>
</feature>
<dbReference type="EMBL" id="OU963871">
    <property type="protein sequence ID" value="CAH0762168.1"/>
    <property type="molecule type" value="Genomic_DNA"/>
</dbReference>
<feature type="region of interest" description="Disordered" evidence="5">
    <location>
        <begin position="297"/>
        <end position="379"/>
    </location>
</feature>
<evidence type="ECO:0000256" key="4">
    <source>
        <dbReference type="ARBA" id="ARBA00022833"/>
    </source>
</evidence>
<dbReference type="PROSITE" id="PS00028">
    <property type="entry name" value="ZINC_FINGER_C2H2_1"/>
    <property type="match status" value="1"/>
</dbReference>
<dbReference type="Proteomes" id="UP001152759">
    <property type="component" value="Chromosome 10"/>
</dbReference>
<dbReference type="KEGG" id="btab:109029859"/>
<organism evidence="7 8">
    <name type="scientific">Bemisia tabaci</name>
    <name type="common">Sweetpotato whitefly</name>
    <name type="synonym">Aleurodes tabaci</name>
    <dbReference type="NCBI Taxonomy" id="7038"/>
    <lineage>
        <taxon>Eukaryota</taxon>
        <taxon>Metazoa</taxon>
        <taxon>Ecdysozoa</taxon>
        <taxon>Arthropoda</taxon>
        <taxon>Hexapoda</taxon>
        <taxon>Insecta</taxon>
        <taxon>Pterygota</taxon>
        <taxon>Neoptera</taxon>
        <taxon>Paraneoptera</taxon>
        <taxon>Hemiptera</taxon>
        <taxon>Sternorrhyncha</taxon>
        <taxon>Aleyrodoidea</taxon>
        <taxon>Aleyrodidae</taxon>
        <taxon>Aleyrodinae</taxon>
        <taxon>Bemisia</taxon>
    </lineage>
</organism>
<reference evidence="7" key="1">
    <citation type="submission" date="2021-12" db="EMBL/GenBank/DDBJ databases">
        <authorList>
            <person name="King R."/>
        </authorList>
    </citation>
    <scope>NUCLEOTIDE SEQUENCE</scope>
</reference>
<dbReference type="PANTHER" id="PTHR24409:SF295">
    <property type="entry name" value="AZ2-RELATED"/>
    <property type="match status" value="1"/>
</dbReference>
<dbReference type="GO" id="GO:0005634">
    <property type="term" value="C:nucleus"/>
    <property type="evidence" value="ECO:0007669"/>
    <property type="project" value="TreeGrafter"/>
</dbReference>
<keyword evidence="4" id="KW-0862">Zinc</keyword>
<evidence type="ECO:0000256" key="3">
    <source>
        <dbReference type="ARBA" id="ARBA00022771"/>
    </source>
</evidence>
<dbReference type="GO" id="GO:0000981">
    <property type="term" value="F:DNA-binding transcription factor activity, RNA polymerase II-specific"/>
    <property type="evidence" value="ECO:0007669"/>
    <property type="project" value="TreeGrafter"/>
</dbReference>
<evidence type="ECO:0000259" key="6">
    <source>
        <dbReference type="PROSITE" id="PS00028"/>
    </source>
</evidence>
<keyword evidence="3" id="KW-0863">Zinc-finger</keyword>
<dbReference type="GO" id="GO:0000977">
    <property type="term" value="F:RNA polymerase II transcription regulatory region sequence-specific DNA binding"/>
    <property type="evidence" value="ECO:0007669"/>
    <property type="project" value="TreeGrafter"/>
</dbReference>
<evidence type="ECO:0000313" key="7">
    <source>
        <dbReference type="EMBL" id="CAH0762168.1"/>
    </source>
</evidence>
<accession>A0A9P0G3W3</accession>
<feature type="compositionally biased region" description="Polar residues" evidence="5">
    <location>
        <begin position="353"/>
        <end position="376"/>
    </location>
</feature>
<gene>
    <name evidence="7" type="ORF">BEMITA_LOCUS2333</name>
</gene>